<dbReference type="GeneID" id="33571349"/>
<dbReference type="SUPFAM" id="SSF52047">
    <property type="entry name" value="RNI-like"/>
    <property type="match status" value="1"/>
</dbReference>
<dbReference type="InterPro" id="IPR032675">
    <property type="entry name" value="LRR_dom_sf"/>
</dbReference>
<evidence type="ECO:0008006" key="4">
    <source>
        <dbReference type="Google" id="ProtNLM"/>
    </source>
</evidence>
<keyword evidence="3" id="KW-1185">Reference proteome</keyword>
<proteinExistence type="predicted"/>
<sequence>MSSPLSSSPSTGSTTNSSACNRVFAIPNIVECISCSLESKTITIAARVCQAWYTAWLPIIWHTIDCGKQWEDNFTQTLVRHGELVRILRCSRGDDIRLLVSDPSPSCRNLITLVLPKTTVINQSDHVKLIQQNPNLRNLSLAFRDDPSIDYSNLIHAVGDHRMLRRLTFDDENKTLQVEMLETILERSTSLRELYFRRIGFFLNHPIGYAYASASKLLAASKTEEQAVSEQEEKKFPRITSLCMDDVACSQDLILNLASRFPSLERLSLHLNAELYFTEDFPSRLAQRSPHIKYLDVSKTEDMEDSTIAALVRCFPGLQTLIASQTGFGDMSLNALVECCPNLEELDARDAYGLESESIQRLLKKCQALKSLNAWDTSVNVPKMIMEAYRSQSMTEEGHPALPSTSTSSGVAIPGLWACHGLESLTLNFCYDRPSLTNQEQRMIPPASARRYLLEQLSRLTKLRNLSIRTTYFDDYGNNDEDDEDDDDADTPEEAKGSEHMLQRIQKDMSLLAVDNLNSTESSKEGKEEDTDDSELFNITFSMSSGLAILSPLKQLQSLILAGVHHAVGLDEIQWMCQHWPRLARIEGLYWDEDWDEDKLVLSWLQENRPGFILTEGDDEEDDS</sequence>
<dbReference type="PANTHER" id="PTHR13318:SF247">
    <property type="entry name" value="GH16156P"/>
    <property type="match status" value="1"/>
</dbReference>
<dbReference type="STRING" id="64571.A0A1Y2G7B3"/>
<evidence type="ECO:0000256" key="1">
    <source>
        <dbReference type="SAM" id="MobiDB-lite"/>
    </source>
</evidence>
<evidence type="ECO:0000313" key="3">
    <source>
        <dbReference type="Proteomes" id="UP000193648"/>
    </source>
</evidence>
<name>A0A1Y2G7B3_9FUNG</name>
<comment type="caution">
    <text evidence="2">The sequence shown here is derived from an EMBL/GenBank/DDBJ whole genome shotgun (WGS) entry which is preliminary data.</text>
</comment>
<dbReference type="PANTHER" id="PTHR13318">
    <property type="entry name" value="PARTNER OF PAIRED, ISOFORM B-RELATED"/>
    <property type="match status" value="1"/>
</dbReference>
<protein>
    <recommendedName>
        <fullName evidence="4">F-box domain-containing protein</fullName>
    </recommendedName>
</protein>
<dbReference type="Gene3D" id="3.80.10.10">
    <property type="entry name" value="Ribonuclease Inhibitor"/>
    <property type="match status" value="2"/>
</dbReference>
<evidence type="ECO:0000313" key="2">
    <source>
        <dbReference type="EMBL" id="ORY99747.1"/>
    </source>
</evidence>
<reference evidence="2 3" key="1">
    <citation type="submission" date="2016-07" db="EMBL/GenBank/DDBJ databases">
        <title>Pervasive Adenine N6-methylation of Active Genes in Fungi.</title>
        <authorList>
            <consortium name="DOE Joint Genome Institute"/>
            <person name="Mondo S.J."/>
            <person name="Dannebaum R.O."/>
            <person name="Kuo R.C."/>
            <person name="Labutti K."/>
            <person name="Haridas S."/>
            <person name="Kuo A."/>
            <person name="Salamov A."/>
            <person name="Ahrendt S.R."/>
            <person name="Lipzen A."/>
            <person name="Sullivan W."/>
            <person name="Andreopoulos W.B."/>
            <person name="Clum A."/>
            <person name="Lindquist E."/>
            <person name="Daum C."/>
            <person name="Ramamoorthy G.K."/>
            <person name="Gryganskyi A."/>
            <person name="Culley D."/>
            <person name="Magnuson J.K."/>
            <person name="James T.Y."/>
            <person name="O'Malley M.A."/>
            <person name="Stajich J.E."/>
            <person name="Spatafora J.W."/>
            <person name="Visel A."/>
            <person name="Grigoriev I.V."/>
        </authorList>
    </citation>
    <scope>NUCLEOTIDE SEQUENCE [LARGE SCALE GENOMIC DNA]</scope>
    <source>
        <strain evidence="2 3">NRRL 3116</strain>
    </source>
</reference>
<gene>
    <name evidence="2" type="ORF">BCR41DRAFT_414990</name>
</gene>
<dbReference type="SMART" id="SM00367">
    <property type="entry name" value="LRR_CC"/>
    <property type="match status" value="2"/>
</dbReference>
<dbReference type="OrthoDB" id="2095648at2759"/>
<organism evidence="2 3">
    <name type="scientific">Lobosporangium transversale</name>
    <dbReference type="NCBI Taxonomy" id="64571"/>
    <lineage>
        <taxon>Eukaryota</taxon>
        <taxon>Fungi</taxon>
        <taxon>Fungi incertae sedis</taxon>
        <taxon>Mucoromycota</taxon>
        <taxon>Mortierellomycotina</taxon>
        <taxon>Mortierellomycetes</taxon>
        <taxon>Mortierellales</taxon>
        <taxon>Mortierellaceae</taxon>
        <taxon>Lobosporangium</taxon>
    </lineage>
</organism>
<dbReference type="GO" id="GO:0031146">
    <property type="term" value="P:SCF-dependent proteasomal ubiquitin-dependent protein catabolic process"/>
    <property type="evidence" value="ECO:0007669"/>
    <property type="project" value="TreeGrafter"/>
</dbReference>
<dbReference type="AlphaFoldDB" id="A0A1Y2G7B3"/>
<dbReference type="RefSeq" id="XP_021875981.1">
    <property type="nucleotide sequence ID" value="XM_022029506.1"/>
</dbReference>
<dbReference type="GO" id="GO:0019005">
    <property type="term" value="C:SCF ubiquitin ligase complex"/>
    <property type="evidence" value="ECO:0007669"/>
    <property type="project" value="TreeGrafter"/>
</dbReference>
<dbReference type="EMBL" id="MCFF01000065">
    <property type="protein sequence ID" value="ORY99747.1"/>
    <property type="molecule type" value="Genomic_DNA"/>
</dbReference>
<feature type="region of interest" description="Disordered" evidence="1">
    <location>
        <begin position="474"/>
        <end position="500"/>
    </location>
</feature>
<dbReference type="InterPro" id="IPR006553">
    <property type="entry name" value="Leu-rich_rpt_Cys-con_subtyp"/>
</dbReference>
<accession>A0A1Y2G7B3</accession>
<dbReference type="Proteomes" id="UP000193648">
    <property type="component" value="Unassembled WGS sequence"/>
</dbReference>
<feature type="compositionally biased region" description="Acidic residues" evidence="1">
    <location>
        <begin position="477"/>
        <end position="492"/>
    </location>
</feature>
<dbReference type="InParanoid" id="A0A1Y2G7B3"/>